<comment type="caution">
    <text evidence="2">The sequence shown here is derived from an EMBL/GenBank/DDBJ whole genome shotgun (WGS) entry which is preliminary data.</text>
</comment>
<dbReference type="AlphaFoldDB" id="A0A1G2B6X4"/>
<dbReference type="STRING" id="1798543.A2898_03160"/>
<feature type="region of interest" description="Disordered" evidence="1">
    <location>
        <begin position="117"/>
        <end position="140"/>
    </location>
</feature>
<reference evidence="2 3" key="1">
    <citation type="journal article" date="2016" name="Nat. Commun.">
        <title>Thousands of microbial genomes shed light on interconnected biogeochemical processes in an aquifer system.</title>
        <authorList>
            <person name="Anantharaman K."/>
            <person name="Brown C.T."/>
            <person name="Hug L.A."/>
            <person name="Sharon I."/>
            <person name="Castelle C.J."/>
            <person name="Probst A.J."/>
            <person name="Thomas B.C."/>
            <person name="Singh A."/>
            <person name="Wilkins M.J."/>
            <person name="Karaoz U."/>
            <person name="Brodie E.L."/>
            <person name="Williams K.H."/>
            <person name="Hubbard S.S."/>
            <person name="Banfield J.F."/>
        </authorList>
    </citation>
    <scope>NUCLEOTIDE SEQUENCE [LARGE SCALE GENOMIC DNA]</scope>
</reference>
<name>A0A1G2B6X4_9BACT</name>
<dbReference type="PROSITE" id="PS51257">
    <property type="entry name" value="PROKAR_LIPOPROTEIN"/>
    <property type="match status" value="1"/>
</dbReference>
<organism evidence="2 3">
    <name type="scientific">Candidatus Kerfeldbacteria bacterium RIFCSPLOWO2_01_FULL_48_11</name>
    <dbReference type="NCBI Taxonomy" id="1798543"/>
    <lineage>
        <taxon>Bacteria</taxon>
        <taxon>Candidatus Kerfeldiibacteriota</taxon>
    </lineage>
</organism>
<evidence type="ECO:0000256" key="1">
    <source>
        <dbReference type="SAM" id="MobiDB-lite"/>
    </source>
</evidence>
<dbReference type="Proteomes" id="UP000179164">
    <property type="component" value="Unassembled WGS sequence"/>
</dbReference>
<dbReference type="EMBL" id="MHKE01000003">
    <property type="protein sequence ID" value="OGY84902.1"/>
    <property type="molecule type" value="Genomic_DNA"/>
</dbReference>
<evidence type="ECO:0000313" key="3">
    <source>
        <dbReference type="Proteomes" id="UP000179164"/>
    </source>
</evidence>
<evidence type="ECO:0000313" key="2">
    <source>
        <dbReference type="EMBL" id="OGY84902.1"/>
    </source>
</evidence>
<sequence length="140" mass="15839">MKVTLAVVGCLLLAGCGPRLNSGIVVSKKYEPEEKWIQILMVPRIYTVGKSTVTSFMAVPVFHRKPECWVMTIHGSVEDRNGKKKEKTRALYVPRETYEKTSVGDFYTVQPPDKAEVPIEQHDATSEEQLAYREKPACPR</sequence>
<protein>
    <submittedName>
        <fullName evidence="2">Uncharacterized protein</fullName>
    </submittedName>
</protein>
<accession>A0A1G2B6X4</accession>
<gene>
    <name evidence="2" type="ORF">A2898_03160</name>
</gene>
<proteinExistence type="predicted"/>